<evidence type="ECO:0000313" key="3">
    <source>
        <dbReference type="Proteomes" id="UP000252985"/>
    </source>
</evidence>
<evidence type="ECO:0000313" key="2">
    <source>
        <dbReference type="EMBL" id="AXG09071.1"/>
    </source>
</evidence>
<dbReference type="KEGG" id="haq:DU484_03890"/>
<accession>A0A345EA49</accession>
<evidence type="ECO:0000313" key="1">
    <source>
        <dbReference type="EMBL" id="AXG05735.1"/>
    </source>
</evidence>
<organism evidence="2 3">
    <name type="scientific">Haloplanus rubicundus</name>
    <dbReference type="NCBI Taxonomy" id="1547898"/>
    <lineage>
        <taxon>Archaea</taxon>
        <taxon>Methanobacteriati</taxon>
        <taxon>Methanobacteriota</taxon>
        <taxon>Stenosarchaea group</taxon>
        <taxon>Halobacteria</taxon>
        <taxon>Halobacteriales</taxon>
        <taxon>Haloferacaceae</taxon>
        <taxon>Haloplanus</taxon>
    </lineage>
</organism>
<dbReference type="EMBL" id="CP031150">
    <property type="protein sequence ID" value="AXG05735.1"/>
    <property type="molecule type" value="Genomic_DNA"/>
</dbReference>
<dbReference type="Proteomes" id="UP000252985">
    <property type="component" value="Chromosome"/>
</dbReference>
<keyword evidence="4" id="KW-1185">Reference proteome</keyword>
<dbReference type="KEGG" id="haj:DU500_04375"/>
<sequence>MTFCYGCSAYTDTYGVLNEHTKTVHKHETGAPDLHTVCGATYHLEPDRLRTIPVKRAVAEHDADKCGRCFEGGAGY</sequence>
<dbReference type="EMBL" id="CP031148">
    <property type="protein sequence ID" value="AXG09071.1"/>
    <property type="molecule type" value="Genomic_DNA"/>
</dbReference>
<protein>
    <submittedName>
        <fullName evidence="2">Uncharacterized protein</fullName>
    </submittedName>
</protein>
<reference evidence="2 3" key="1">
    <citation type="submission" date="2018-07" db="EMBL/GenBank/DDBJ databases">
        <title>Genome sequences of Haloplanus sp. CBA1112.</title>
        <authorList>
            <person name="Kim Y.B."/>
            <person name="Roh S.W."/>
        </authorList>
    </citation>
    <scope>NUCLEOTIDE SEQUENCE [LARGE SCALE GENOMIC DNA]</scope>
    <source>
        <strain evidence="2 3">CBA1112</strain>
    </source>
</reference>
<evidence type="ECO:0000313" key="4">
    <source>
        <dbReference type="Proteomes" id="UP000253273"/>
    </source>
</evidence>
<dbReference type="OrthoDB" id="203607at2157"/>
<name>A0A345EA49_9EURY</name>
<reference evidence="1 4" key="2">
    <citation type="submission" date="2018-07" db="EMBL/GenBank/DDBJ databases">
        <title>Genome sequences of Haloplanus sp. CBA1113.</title>
        <authorList>
            <person name="Kim Y.B."/>
            <person name="Roh S.W."/>
        </authorList>
    </citation>
    <scope>NUCLEOTIDE SEQUENCE [LARGE SCALE GENOMIC DNA]</scope>
    <source>
        <strain evidence="1 4">CBA1113</strain>
    </source>
</reference>
<gene>
    <name evidence="2" type="ORF">DU484_03890</name>
    <name evidence="1" type="ORF">DU500_04375</name>
</gene>
<dbReference type="AlphaFoldDB" id="A0A345EA49"/>
<dbReference type="Proteomes" id="UP000253273">
    <property type="component" value="Chromosome"/>
</dbReference>
<accession>A0A345E0L3</accession>
<proteinExistence type="predicted"/>